<name>A0A7S7SIY5_PALFE</name>
<dbReference type="Proteomes" id="UP000593892">
    <property type="component" value="Chromosome"/>
</dbReference>
<accession>A0A7S7SIY5</accession>
<dbReference type="KEGG" id="pfer:IRI77_27995"/>
<proteinExistence type="predicted"/>
<evidence type="ECO:0000313" key="1">
    <source>
        <dbReference type="EMBL" id="QOY86604.1"/>
    </source>
</evidence>
<gene>
    <name evidence="1" type="ORF">IRI77_27995</name>
</gene>
<evidence type="ECO:0000313" key="2">
    <source>
        <dbReference type="Proteomes" id="UP000593892"/>
    </source>
</evidence>
<keyword evidence="2" id="KW-1185">Reference proteome</keyword>
<dbReference type="AlphaFoldDB" id="A0A7S7SIY5"/>
<reference evidence="1 2" key="1">
    <citation type="submission" date="2020-10" db="EMBL/GenBank/DDBJ databases">
        <title>Complete genome sequence of Paludibaculum fermentans P105T, a facultatively anaerobic acidobacterium capable of dissimilatory Fe(III) reduction.</title>
        <authorList>
            <person name="Dedysh S.N."/>
            <person name="Beletsky A.V."/>
            <person name="Kulichevskaya I.S."/>
            <person name="Mardanov A.V."/>
            <person name="Ravin N.V."/>
        </authorList>
    </citation>
    <scope>NUCLEOTIDE SEQUENCE [LARGE SCALE GENOMIC DNA]</scope>
    <source>
        <strain evidence="1 2">P105</strain>
    </source>
</reference>
<organism evidence="1 2">
    <name type="scientific">Paludibaculum fermentans</name>
    <dbReference type="NCBI Taxonomy" id="1473598"/>
    <lineage>
        <taxon>Bacteria</taxon>
        <taxon>Pseudomonadati</taxon>
        <taxon>Acidobacteriota</taxon>
        <taxon>Terriglobia</taxon>
        <taxon>Bryobacterales</taxon>
        <taxon>Bryobacteraceae</taxon>
        <taxon>Paludibaculum</taxon>
    </lineage>
</organism>
<dbReference type="RefSeq" id="WP_194448273.1">
    <property type="nucleotide sequence ID" value="NZ_CP063849.1"/>
</dbReference>
<dbReference type="EMBL" id="CP063849">
    <property type="protein sequence ID" value="QOY86604.1"/>
    <property type="molecule type" value="Genomic_DNA"/>
</dbReference>
<sequence length="66" mass="8320">MLCFLWRSTRGYRLTPWRSPYLLWRIETYWGLHAERITAADFWRFSWQHRAELVRFLRWADRMAQG</sequence>
<protein>
    <submittedName>
        <fullName evidence="1">Uncharacterized protein</fullName>
    </submittedName>
</protein>